<evidence type="ECO:0000313" key="2">
    <source>
        <dbReference type="Proteomes" id="UP000254937"/>
    </source>
</evidence>
<dbReference type="Proteomes" id="UP000254937">
    <property type="component" value="Unassembled WGS sequence"/>
</dbReference>
<sequence>MTAIILPEDQNGWRDQARRNKVENQTLRMNVKLYSASHVSHRQYLLFRTLLPPIVQPNQLNVQTFGKPHLMIPANQRLNCLAFNEYIANFTNRQAQATGWVWGGTDRLFRVPAVQQQQVIRNLTINGINRGATESTVNTAFLSFLHALSDLCPQPAQRLWTTERKKLVADFGTPQRERKFVAYTDGQLEDATTGRILALVECKRSWRDNHSPKVDMQEVAEIVAWIKNFPAVAGAADSRVLLSKDGTELYICVFGYDDGWLRYMEGGPGCLSRAGFATMRRFGPWDICRPTDMRNYAQIIMALLLL</sequence>
<dbReference type="EMBL" id="KZ851846">
    <property type="protein sequence ID" value="RDK46619.1"/>
    <property type="molecule type" value="Genomic_DNA"/>
</dbReference>
<protein>
    <submittedName>
        <fullName evidence="1">Uncharacterized protein</fullName>
    </submittedName>
</protein>
<organism evidence="1 2">
    <name type="scientific">Aspergillus phoenicis ATCC 13157</name>
    <dbReference type="NCBI Taxonomy" id="1353007"/>
    <lineage>
        <taxon>Eukaryota</taxon>
        <taxon>Fungi</taxon>
        <taxon>Dikarya</taxon>
        <taxon>Ascomycota</taxon>
        <taxon>Pezizomycotina</taxon>
        <taxon>Eurotiomycetes</taxon>
        <taxon>Eurotiomycetidae</taxon>
        <taxon>Eurotiales</taxon>
        <taxon>Aspergillaceae</taxon>
        <taxon>Aspergillus</taxon>
    </lineage>
</organism>
<name>A0A370PWP8_ASPPH</name>
<dbReference type="AlphaFoldDB" id="A0A370PWP8"/>
<accession>A0A370PWP8</accession>
<gene>
    <name evidence="1" type="ORF">M752DRAFT_310125</name>
</gene>
<proteinExistence type="predicted"/>
<reference evidence="1 2" key="1">
    <citation type="submission" date="2018-07" db="EMBL/GenBank/DDBJ databases">
        <title>Section-level genome sequencing of Aspergillus section Nigri to investigate inter- and intra-species variation.</title>
        <authorList>
            <consortium name="DOE Joint Genome Institute"/>
            <person name="Vesth T.C."/>
            <person name="Nybo J.L."/>
            <person name="Theobald S."/>
            <person name="Frisvad J.C."/>
            <person name="Larsen T.O."/>
            <person name="Nielsen K.F."/>
            <person name="Hoof J.B."/>
            <person name="Brandl J."/>
            <person name="Salamov A."/>
            <person name="Riley R."/>
            <person name="Gladden J.M."/>
            <person name="Phatale P."/>
            <person name="Nielsen M.T."/>
            <person name="Lyhne E.K."/>
            <person name="Kogle M.E."/>
            <person name="Strasser K."/>
            <person name="McDonnell E."/>
            <person name="Barry K."/>
            <person name="Clum A."/>
            <person name="Chen C."/>
            <person name="Nolan M."/>
            <person name="Sandor L."/>
            <person name="Kuo A."/>
            <person name="Lipzen A."/>
            <person name="Hainaut M."/>
            <person name="Drula E."/>
            <person name="Tsang A."/>
            <person name="Magnuson J.K."/>
            <person name="Henrissat B."/>
            <person name="Wiebenga A."/>
            <person name="Simmons B.A."/>
            <person name="Makela M.R."/>
            <person name="De vries R.P."/>
            <person name="Grigoriev I.V."/>
            <person name="Mortensen U.H."/>
            <person name="Baker S.E."/>
            <person name="Andersen M.R."/>
        </authorList>
    </citation>
    <scope>NUCLEOTIDE SEQUENCE [LARGE SCALE GENOMIC DNA]</scope>
    <source>
        <strain evidence="1 2">ATCC 13157</strain>
    </source>
</reference>
<evidence type="ECO:0000313" key="1">
    <source>
        <dbReference type="EMBL" id="RDK46619.1"/>
    </source>
</evidence>
<keyword evidence="2" id="KW-1185">Reference proteome</keyword>